<dbReference type="EMBL" id="CAJNOQ010018546">
    <property type="protein sequence ID" value="CAF1431469.1"/>
    <property type="molecule type" value="Genomic_DNA"/>
</dbReference>
<name>A0A815MZW8_9BILA</name>
<evidence type="ECO:0000313" key="6">
    <source>
        <dbReference type="Proteomes" id="UP000663829"/>
    </source>
</evidence>
<reference evidence="3" key="1">
    <citation type="submission" date="2021-02" db="EMBL/GenBank/DDBJ databases">
        <authorList>
            <person name="Nowell W R."/>
        </authorList>
    </citation>
    <scope>NUCLEOTIDE SEQUENCE</scope>
</reference>
<gene>
    <name evidence="3" type="ORF">GPM918_LOCUS34023</name>
    <name evidence="2" type="ORF">OVA965_LOCUS22906</name>
    <name evidence="5" type="ORF">SRO942_LOCUS34719</name>
    <name evidence="4" type="ORF">TMI583_LOCUS23619</name>
</gene>
<dbReference type="EMBL" id="CAJOBA010034624">
    <property type="protein sequence ID" value="CAF3989055.1"/>
    <property type="molecule type" value="Genomic_DNA"/>
</dbReference>
<dbReference type="Proteomes" id="UP000682733">
    <property type="component" value="Unassembled WGS sequence"/>
</dbReference>
<keyword evidence="6" id="KW-1185">Reference proteome</keyword>
<feature type="compositionally biased region" description="Low complexity" evidence="1">
    <location>
        <begin position="149"/>
        <end position="160"/>
    </location>
</feature>
<dbReference type="Proteomes" id="UP000681722">
    <property type="component" value="Unassembled WGS sequence"/>
</dbReference>
<evidence type="ECO:0000256" key="1">
    <source>
        <dbReference type="SAM" id="MobiDB-lite"/>
    </source>
</evidence>
<evidence type="ECO:0000313" key="5">
    <source>
        <dbReference type="EMBL" id="CAF4310079.1"/>
    </source>
</evidence>
<evidence type="ECO:0000313" key="3">
    <source>
        <dbReference type="EMBL" id="CAF1431469.1"/>
    </source>
</evidence>
<dbReference type="Proteomes" id="UP000663829">
    <property type="component" value="Unassembled WGS sequence"/>
</dbReference>
<dbReference type="EMBL" id="CAJOBC010083983">
    <property type="protein sequence ID" value="CAF4310079.1"/>
    <property type="molecule type" value="Genomic_DNA"/>
</dbReference>
<protein>
    <submittedName>
        <fullName evidence="3">Uncharacterized protein</fullName>
    </submittedName>
</protein>
<organism evidence="3 6">
    <name type="scientific">Didymodactylos carnosus</name>
    <dbReference type="NCBI Taxonomy" id="1234261"/>
    <lineage>
        <taxon>Eukaryota</taxon>
        <taxon>Metazoa</taxon>
        <taxon>Spiralia</taxon>
        <taxon>Gnathifera</taxon>
        <taxon>Rotifera</taxon>
        <taxon>Eurotatoria</taxon>
        <taxon>Bdelloidea</taxon>
        <taxon>Philodinida</taxon>
        <taxon>Philodinidae</taxon>
        <taxon>Didymodactylos</taxon>
    </lineage>
</organism>
<evidence type="ECO:0000313" key="2">
    <source>
        <dbReference type="EMBL" id="CAF1177854.1"/>
    </source>
</evidence>
<sequence length="172" mass="18761">MKSTTTSSSAVLASSTKNVNSSTAQFIVPKDDLTEINNFQNKSELAPTTSKSSLSNDLHLQELNSSSATSLLTQLSTQDTIQQTILTEQTSNENKENVSVQITSQAEKMEVEEQSSRSSNVNNRKRTLPREEEETTTTIDDEHIPPVQTSRRGGSNSSTRGRGDTESNHGVT</sequence>
<dbReference type="AlphaFoldDB" id="A0A815MZW8"/>
<feature type="compositionally biased region" description="Basic and acidic residues" evidence="1">
    <location>
        <begin position="161"/>
        <end position="172"/>
    </location>
</feature>
<dbReference type="EMBL" id="CAJNOK010013100">
    <property type="protein sequence ID" value="CAF1177854.1"/>
    <property type="molecule type" value="Genomic_DNA"/>
</dbReference>
<feature type="region of interest" description="Disordered" evidence="1">
    <location>
        <begin position="106"/>
        <end position="172"/>
    </location>
</feature>
<feature type="region of interest" description="Disordered" evidence="1">
    <location>
        <begin position="1"/>
        <end position="25"/>
    </location>
</feature>
<evidence type="ECO:0000313" key="4">
    <source>
        <dbReference type="EMBL" id="CAF3989055.1"/>
    </source>
</evidence>
<accession>A0A815MZW8</accession>
<dbReference type="Proteomes" id="UP000677228">
    <property type="component" value="Unassembled WGS sequence"/>
</dbReference>
<feature type="compositionally biased region" description="Low complexity" evidence="1">
    <location>
        <begin position="1"/>
        <end position="16"/>
    </location>
</feature>
<proteinExistence type="predicted"/>
<comment type="caution">
    <text evidence="3">The sequence shown here is derived from an EMBL/GenBank/DDBJ whole genome shotgun (WGS) entry which is preliminary data.</text>
</comment>